<dbReference type="GO" id="GO:0016831">
    <property type="term" value="F:carboxy-lyase activity"/>
    <property type="evidence" value="ECO:0007669"/>
    <property type="project" value="UniProtKB-KW"/>
</dbReference>
<dbReference type="Gene3D" id="3.40.640.10">
    <property type="entry name" value="Type I PLP-dependent aspartate aminotransferase-like (Major domain)"/>
    <property type="match status" value="1"/>
</dbReference>
<sequence length="474" mass="53339">MKHAPLYEALINHSHTNKWSFHVPGHKNGHIFEERAKATFQSVLPFDVTELSGLDDLHHPEGVILETQQLLADYYRVKQSFFLVNGSTCGNHAMILSSFNDEDIVLVQRNCHKSVLNGLELAGVTPVFLHTEMDEEGGYPLGVHLQTVKEAVERYPHVKGIILTNPTYYGMQQDIQDIADLIHSVGGIVLVDEAHGAHFGLKDMPISSIHKGADMVVQSAHKTLPALTMGAYLHVNSERVNIHRLKHALQLVQSSSPSYLIMASLDLSRLYLENLSNDDINRILSQAEGMRKYIDSLPHLKVIKAPDRYQIDPLKITVQSDRELSGYELQALFEKEGLFTELADDRNVLFVLPLGTVNDSTDLQRVLKKVSDQLPRYNKREQTEQSLTDVLQVSRLSLSYREMRGLQAKSQSMMDSEGQIAAEAVIPYPPGIPLVAKGEQITSKHIDEYSLLKKKGARFQGITEDHLIYVFDHR</sequence>
<comment type="similarity">
    <text evidence="2">Belongs to the Orn/Lys/Arg decarboxylase class-I family.</text>
</comment>
<dbReference type="InterPro" id="IPR015421">
    <property type="entry name" value="PyrdxlP-dep_Trfase_major"/>
</dbReference>
<evidence type="ECO:0008006" key="10">
    <source>
        <dbReference type="Google" id="ProtNLM"/>
    </source>
</evidence>
<evidence type="ECO:0000256" key="3">
    <source>
        <dbReference type="ARBA" id="ARBA00022793"/>
    </source>
</evidence>
<accession>A0A160IHR5</accession>
<dbReference type="EMBL" id="CP015378">
    <property type="protein sequence ID" value="ANC75364.1"/>
    <property type="molecule type" value="Genomic_DNA"/>
</dbReference>
<dbReference type="Pfam" id="PF01276">
    <property type="entry name" value="OKR_DC_1"/>
    <property type="match status" value="1"/>
</dbReference>
<dbReference type="RefSeq" id="WP_066390465.1">
    <property type="nucleotide sequence ID" value="NZ_CP015378.1"/>
</dbReference>
<organism evidence="8 9">
    <name type="scientific">Fictibacillus phosphorivorans</name>
    <dbReference type="NCBI Taxonomy" id="1221500"/>
    <lineage>
        <taxon>Bacteria</taxon>
        <taxon>Bacillati</taxon>
        <taxon>Bacillota</taxon>
        <taxon>Bacilli</taxon>
        <taxon>Bacillales</taxon>
        <taxon>Fictibacillaceae</taxon>
        <taxon>Fictibacillus</taxon>
    </lineage>
</organism>
<dbReference type="SUPFAM" id="SSF55904">
    <property type="entry name" value="Ornithine decarboxylase C-terminal domain"/>
    <property type="match status" value="1"/>
</dbReference>
<evidence type="ECO:0000256" key="1">
    <source>
        <dbReference type="ARBA" id="ARBA00001933"/>
    </source>
</evidence>
<gene>
    <name evidence="8" type="ORF">ABE65_000140</name>
</gene>
<name>A0A160IHR5_9BACL</name>
<dbReference type="Proteomes" id="UP000076623">
    <property type="component" value="Chromosome"/>
</dbReference>
<dbReference type="InterPro" id="IPR052357">
    <property type="entry name" value="Orn_Lys_Arg_decarboxylase-I"/>
</dbReference>
<comment type="cofactor">
    <cofactor evidence="1">
        <name>pyridoxal 5'-phosphate</name>
        <dbReference type="ChEBI" id="CHEBI:597326"/>
    </cofactor>
</comment>
<dbReference type="KEGG" id="fpn:ABE65_000140"/>
<evidence type="ECO:0000313" key="9">
    <source>
        <dbReference type="Proteomes" id="UP000076623"/>
    </source>
</evidence>
<evidence type="ECO:0000256" key="2">
    <source>
        <dbReference type="ARBA" id="ARBA00010671"/>
    </source>
</evidence>
<dbReference type="SUPFAM" id="SSF53383">
    <property type="entry name" value="PLP-dependent transferases"/>
    <property type="match status" value="1"/>
</dbReference>
<dbReference type="InterPro" id="IPR000310">
    <property type="entry name" value="Orn/Lys/Arg_deCO2ase_major_dom"/>
</dbReference>
<evidence type="ECO:0000256" key="5">
    <source>
        <dbReference type="ARBA" id="ARBA00023239"/>
    </source>
</evidence>
<protein>
    <recommendedName>
        <fullName evidence="10">Aminotransferase class I/II-fold pyridoxal phosphate-dependent enzyme</fullName>
    </recommendedName>
</protein>
<keyword evidence="4" id="KW-0663">Pyridoxal phosphate</keyword>
<evidence type="ECO:0000259" key="7">
    <source>
        <dbReference type="Pfam" id="PF03711"/>
    </source>
</evidence>
<dbReference type="InterPro" id="IPR008286">
    <property type="entry name" value="Prn/Lys/Arg_de-COase_C"/>
</dbReference>
<dbReference type="Pfam" id="PF03711">
    <property type="entry name" value="OKR_DC_1_C"/>
    <property type="match status" value="1"/>
</dbReference>
<feature type="domain" description="Orn/Lys/Arg decarboxylases family 1 pyridoxal-P attachment site" evidence="6">
    <location>
        <begin position="5"/>
        <end position="307"/>
    </location>
</feature>
<dbReference type="Gene3D" id="3.90.105.10">
    <property type="entry name" value="Molybdopterin biosynthesis moea protein, domain 2"/>
    <property type="match status" value="1"/>
</dbReference>
<keyword evidence="3" id="KW-0210">Decarboxylase</keyword>
<dbReference type="PANTHER" id="PTHR43277">
    <property type="entry name" value="ARGININE DECARBOXYLASE"/>
    <property type="match status" value="1"/>
</dbReference>
<reference evidence="8 9" key="1">
    <citation type="submission" date="2016-04" db="EMBL/GenBank/DDBJ databases">
        <title>Complete genome sequence of Fictibacillus phosphorivorans G25-29, a strain toxic to nematodes.</title>
        <authorList>
            <person name="Zheng Z."/>
        </authorList>
    </citation>
    <scope>NUCLEOTIDE SEQUENCE [LARGE SCALE GENOMIC DNA]</scope>
    <source>
        <strain evidence="8 9">G25-29</strain>
    </source>
</reference>
<keyword evidence="9" id="KW-1185">Reference proteome</keyword>
<proteinExistence type="inferred from homology"/>
<dbReference type="InterPro" id="IPR015424">
    <property type="entry name" value="PyrdxlP-dep_Trfase"/>
</dbReference>
<dbReference type="InterPro" id="IPR036633">
    <property type="entry name" value="Prn/Lys/Arg_de-COase_C_sf"/>
</dbReference>
<keyword evidence="5" id="KW-0456">Lyase</keyword>
<dbReference type="PANTHER" id="PTHR43277:SF3">
    <property type="entry name" value="DECARBOXYLASE, PUTATIVE-RELATED"/>
    <property type="match status" value="1"/>
</dbReference>
<evidence type="ECO:0000313" key="8">
    <source>
        <dbReference type="EMBL" id="ANC75364.1"/>
    </source>
</evidence>
<evidence type="ECO:0000256" key="4">
    <source>
        <dbReference type="ARBA" id="ARBA00022898"/>
    </source>
</evidence>
<dbReference type="STRING" id="1221500.ABE65_000140"/>
<dbReference type="AlphaFoldDB" id="A0A160IHR5"/>
<evidence type="ECO:0000259" key="6">
    <source>
        <dbReference type="Pfam" id="PF01276"/>
    </source>
</evidence>
<feature type="domain" description="Orn/Lys/Arg decarboxylase C-terminal" evidence="7">
    <location>
        <begin position="390"/>
        <end position="459"/>
    </location>
</feature>